<dbReference type="Gene3D" id="1.25.40.10">
    <property type="entry name" value="Tetratricopeptide repeat domain"/>
    <property type="match status" value="4"/>
</dbReference>
<feature type="repeat" description="TPR" evidence="1">
    <location>
        <begin position="34"/>
        <end position="67"/>
    </location>
</feature>
<dbReference type="InterPro" id="IPR011990">
    <property type="entry name" value="TPR-like_helical_dom_sf"/>
</dbReference>
<feature type="chain" id="PRO_5001924454" evidence="2">
    <location>
        <begin position="26"/>
        <end position="573"/>
    </location>
</feature>
<dbReference type="AlphaFoldDB" id="A0A096AC42"/>
<dbReference type="GO" id="GO:0051301">
    <property type="term" value="P:cell division"/>
    <property type="evidence" value="ECO:0007669"/>
    <property type="project" value="TreeGrafter"/>
</dbReference>
<evidence type="ECO:0000313" key="3">
    <source>
        <dbReference type="EMBL" id="KGF44678.1"/>
    </source>
</evidence>
<protein>
    <submittedName>
        <fullName evidence="3">Uncharacterized protein</fullName>
    </submittedName>
</protein>
<keyword evidence="2" id="KW-0732">Signal</keyword>
<evidence type="ECO:0000256" key="1">
    <source>
        <dbReference type="PROSITE-ProRule" id="PRU00339"/>
    </source>
</evidence>
<dbReference type="InterPro" id="IPR019734">
    <property type="entry name" value="TPR_rpt"/>
</dbReference>
<dbReference type="PANTHER" id="PTHR12558">
    <property type="entry name" value="CELL DIVISION CYCLE 16,23,27"/>
    <property type="match status" value="1"/>
</dbReference>
<name>A0A096AC42_9BACT</name>
<dbReference type="SUPFAM" id="SSF48452">
    <property type="entry name" value="TPR-like"/>
    <property type="match status" value="2"/>
</dbReference>
<dbReference type="Proteomes" id="UP000029525">
    <property type="component" value="Unassembled WGS sequence"/>
</dbReference>
<feature type="repeat" description="TPR" evidence="1">
    <location>
        <begin position="68"/>
        <end position="101"/>
    </location>
</feature>
<dbReference type="PROSITE" id="PS50005">
    <property type="entry name" value="TPR"/>
    <property type="match status" value="2"/>
</dbReference>
<reference evidence="3 4" key="1">
    <citation type="submission" date="2014-07" db="EMBL/GenBank/DDBJ databases">
        <authorList>
            <person name="McCorrison J."/>
            <person name="Sanka R."/>
            <person name="Torralba M."/>
            <person name="Gillis M."/>
            <person name="Haft D.H."/>
            <person name="Methe B."/>
            <person name="Sutton G."/>
            <person name="Nelson K.E."/>
        </authorList>
    </citation>
    <scope>NUCLEOTIDE SEQUENCE [LARGE SCALE GENOMIC DNA]</scope>
    <source>
        <strain evidence="3 4">DNF00320</strain>
    </source>
</reference>
<dbReference type="Pfam" id="PF13432">
    <property type="entry name" value="TPR_16"/>
    <property type="match status" value="1"/>
</dbReference>
<evidence type="ECO:0000313" key="4">
    <source>
        <dbReference type="Proteomes" id="UP000029525"/>
    </source>
</evidence>
<dbReference type="Pfam" id="PF13181">
    <property type="entry name" value="TPR_8"/>
    <property type="match status" value="2"/>
</dbReference>
<proteinExistence type="predicted"/>
<comment type="caution">
    <text evidence="3">The sequence shown here is derived from an EMBL/GenBank/DDBJ whole genome shotgun (WGS) entry which is preliminary data.</text>
</comment>
<evidence type="ECO:0000256" key="2">
    <source>
        <dbReference type="SAM" id="SignalP"/>
    </source>
</evidence>
<gene>
    <name evidence="3" type="ORF">HMPREF0647_05970</name>
</gene>
<feature type="signal peptide" evidence="2">
    <location>
        <begin position="1"/>
        <end position="25"/>
    </location>
</feature>
<accession>A0A096AC42</accession>
<keyword evidence="1" id="KW-0802">TPR repeat</keyword>
<dbReference type="SMART" id="SM00028">
    <property type="entry name" value="TPR"/>
    <property type="match status" value="7"/>
</dbReference>
<organism evidence="3 4">
    <name type="scientific">Prevotella bivia DNF00320</name>
    <dbReference type="NCBI Taxonomy" id="1401068"/>
    <lineage>
        <taxon>Bacteria</taxon>
        <taxon>Pseudomonadati</taxon>
        <taxon>Bacteroidota</taxon>
        <taxon>Bacteroidia</taxon>
        <taxon>Bacteroidales</taxon>
        <taxon>Prevotellaceae</taxon>
        <taxon>Prevotella</taxon>
    </lineage>
</organism>
<sequence>MIKRFFINKIMLVVLLLCGVTPIKAQTKDSLQHASYFFLEGVRQQEMGHLSAAFDLYNRALELNPKGAEAYYKLAGYYFHLKDTTSTREYFAKAAELNPDNPAYQEKIGQISAASKDYPKAIVAFERLYNTSKTRQDILQMLLQLYALTNNYTMMIDVLNRMEVLNGSSEQISLSKMQIYEQVGDKKKEYEELKTLVDNHPLELNYKLMMGNWLLKKGKKKEALKLYNEVLKEDEENAAAKLSLLDYYKATNDQKAIDHLTSELLRSSKTEFDTKLTIIHQNIATYQSANIKDSNKIFRLFNEALSAPQENADMLMLKAAFMNMLKMPADSLNKVYIAALKVEPENISARINLIQNVWIGQDFDRVIELCKPALLYNPEEIAFYYFQGFAQFQKHQNDAALETFKKGVSKITSESNPDIVSDFYAIMGDIFHEKGLDTEAFAAYDSCLQWKPENYPALNNYAYYLSLHNKDLPRAEQMSYKTVKAEPKNSTYLDTYAWILFQEKRYEEAKIYMEQVLLYDKSPDKIILEHAGDVHAMVGDMEKAIGYWRKSLEKGNTSEVLKKKLQIRKYIAE</sequence>
<dbReference type="PANTHER" id="PTHR12558:SF44">
    <property type="entry name" value="TETRATRICOPEPTIDE REPEAT-CONTAINING PROTEIN"/>
    <property type="match status" value="1"/>
</dbReference>
<dbReference type="EMBL" id="JRNQ01000032">
    <property type="protein sequence ID" value="KGF44678.1"/>
    <property type="molecule type" value="Genomic_DNA"/>
</dbReference>